<evidence type="ECO:0000313" key="2">
    <source>
        <dbReference type="Proteomes" id="UP000664369"/>
    </source>
</evidence>
<gene>
    <name evidence="1" type="ORF">J4E00_11110</name>
</gene>
<dbReference type="Gene3D" id="3.60.21.10">
    <property type="match status" value="1"/>
</dbReference>
<proteinExistence type="predicted"/>
<dbReference type="RefSeq" id="WP_208175227.1">
    <property type="nucleotide sequence ID" value="NZ_JAGETZ010000004.1"/>
</dbReference>
<dbReference type="InterPro" id="IPR029052">
    <property type="entry name" value="Metallo-depent_PP-like"/>
</dbReference>
<organism evidence="1 2">
    <name type="scientific">Hymenobacter negativus</name>
    <dbReference type="NCBI Taxonomy" id="2795026"/>
    <lineage>
        <taxon>Bacteria</taxon>
        <taxon>Pseudomonadati</taxon>
        <taxon>Bacteroidota</taxon>
        <taxon>Cytophagia</taxon>
        <taxon>Cytophagales</taxon>
        <taxon>Hymenobacteraceae</taxon>
        <taxon>Hymenobacter</taxon>
    </lineage>
</organism>
<name>A0ABS3QED1_9BACT</name>
<protein>
    <recommendedName>
        <fullName evidence="3">Calcineurin-like phosphoesterase domain-containing protein</fullName>
    </recommendedName>
</protein>
<comment type="caution">
    <text evidence="1">The sequence shown here is derived from an EMBL/GenBank/DDBJ whole genome shotgun (WGS) entry which is preliminary data.</text>
</comment>
<dbReference type="SUPFAM" id="SSF56300">
    <property type="entry name" value="Metallo-dependent phosphatases"/>
    <property type="match status" value="1"/>
</dbReference>
<keyword evidence="2" id="KW-1185">Reference proteome</keyword>
<dbReference type="Proteomes" id="UP000664369">
    <property type="component" value="Unassembled WGS sequence"/>
</dbReference>
<dbReference type="EMBL" id="JAGETZ010000004">
    <property type="protein sequence ID" value="MBO2009602.1"/>
    <property type="molecule type" value="Genomic_DNA"/>
</dbReference>
<evidence type="ECO:0000313" key="1">
    <source>
        <dbReference type="EMBL" id="MBO2009602.1"/>
    </source>
</evidence>
<accession>A0ABS3QED1</accession>
<sequence length="146" mass="15633">MGYFGCTIGIVGNHDDFGPDLSRVQSLDRAHFLTQGTATTHGLRVAGQSGIIGRTDKNFRLTEDAYLKGVASLLRQAPHVLLTHLSPRINAEGLQGEAQLTAVLAKGPRTLVLCGHSHWPTVEPQVLANGTQVLNADGKVFILTRA</sequence>
<evidence type="ECO:0008006" key="3">
    <source>
        <dbReference type="Google" id="ProtNLM"/>
    </source>
</evidence>
<reference evidence="1 2" key="1">
    <citation type="submission" date="2021-03" db="EMBL/GenBank/DDBJ databases">
        <authorList>
            <person name="Kim M.K."/>
        </authorList>
    </citation>
    <scope>NUCLEOTIDE SEQUENCE [LARGE SCALE GENOMIC DNA]</scope>
    <source>
        <strain evidence="1 2">BT442</strain>
    </source>
</reference>